<evidence type="ECO:0000256" key="2">
    <source>
        <dbReference type="ARBA" id="ARBA00013263"/>
    </source>
</evidence>
<dbReference type="PANTHER" id="PTHR48095:SF2">
    <property type="entry name" value="BIOTIN CARBOXYLASE, CHLOROPLASTIC"/>
    <property type="match status" value="1"/>
</dbReference>
<proteinExistence type="predicted"/>
<dbReference type="PROSITE" id="PS50975">
    <property type="entry name" value="ATP_GRASP"/>
    <property type="match status" value="1"/>
</dbReference>
<dbReference type="Pfam" id="PF02786">
    <property type="entry name" value="CPSase_L_D2"/>
    <property type="match status" value="1"/>
</dbReference>
<dbReference type="Proteomes" id="UP001500908">
    <property type="component" value="Unassembled WGS sequence"/>
</dbReference>
<keyword evidence="3" id="KW-0436">Ligase</keyword>
<dbReference type="PROSITE" id="PS00867">
    <property type="entry name" value="CPSASE_2"/>
    <property type="match status" value="1"/>
</dbReference>
<reference evidence="11" key="1">
    <citation type="journal article" date="2019" name="Int. J. Syst. Evol. Microbiol.">
        <title>The Global Catalogue of Microorganisms (GCM) 10K type strain sequencing project: providing services to taxonomists for standard genome sequencing and annotation.</title>
        <authorList>
            <consortium name="The Broad Institute Genomics Platform"/>
            <consortium name="The Broad Institute Genome Sequencing Center for Infectious Disease"/>
            <person name="Wu L."/>
            <person name="Ma J."/>
        </authorList>
    </citation>
    <scope>NUCLEOTIDE SEQUENCE [LARGE SCALE GENOMIC DNA]</scope>
    <source>
        <strain evidence="11">JCM 17137</strain>
    </source>
</reference>
<dbReference type="InterPro" id="IPR005481">
    <property type="entry name" value="BC-like_N"/>
</dbReference>
<dbReference type="InterPro" id="IPR016185">
    <property type="entry name" value="PreATP-grasp_dom_sf"/>
</dbReference>
<dbReference type="RefSeq" id="WP_344968031.1">
    <property type="nucleotide sequence ID" value="NZ_BAABDD010000004.1"/>
</dbReference>
<gene>
    <name evidence="10" type="primary">accC</name>
    <name evidence="10" type="ORF">GCM10022402_11290</name>
</gene>
<name>A0ABP7F7I7_9ACTN</name>
<dbReference type="Pfam" id="PF00289">
    <property type="entry name" value="Biotin_carb_N"/>
    <property type="match status" value="1"/>
</dbReference>
<dbReference type="InterPro" id="IPR011054">
    <property type="entry name" value="Rudment_hybrid_motif"/>
</dbReference>
<dbReference type="EC" id="6.3.4.14" evidence="2"/>
<accession>A0ABP7F7I7</accession>
<dbReference type="Pfam" id="PF02785">
    <property type="entry name" value="Biotin_carb_C"/>
    <property type="match status" value="1"/>
</dbReference>
<dbReference type="Gene3D" id="3.30.470.20">
    <property type="entry name" value="ATP-grasp fold, B domain"/>
    <property type="match status" value="1"/>
</dbReference>
<dbReference type="PANTHER" id="PTHR48095">
    <property type="entry name" value="PYRUVATE CARBOXYLASE SUBUNIT A"/>
    <property type="match status" value="1"/>
</dbReference>
<dbReference type="SUPFAM" id="SSF56059">
    <property type="entry name" value="Glutathione synthetase ATP-binding domain-like"/>
    <property type="match status" value="1"/>
</dbReference>
<dbReference type="InterPro" id="IPR005479">
    <property type="entry name" value="CPAse_ATP-bd"/>
</dbReference>
<feature type="domain" description="ATP-grasp" evidence="8">
    <location>
        <begin position="119"/>
        <end position="319"/>
    </location>
</feature>
<evidence type="ECO:0000256" key="7">
    <source>
        <dbReference type="PROSITE-ProRule" id="PRU00409"/>
    </source>
</evidence>
<keyword evidence="5 7" id="KW-0067">ATP-binding</keyword>
<dbReference type="SMART" id="SM00878">
    <property type="entry name" value="Biotin_carb_C"/>
    <property type="match status" value="1"/>
</dbReference>
<keyword evidence="11" id="KW-1185">Reference proteome</keyword>
<evidence type="ECO:0000259" key="9">
    <source>
        <dbReference type="PROSITE" id="PS50979"/>
    </source>
</evidence>
<protein>
    <recommendedName>
        <fullName evidence="2">biotin carboxylase</fullName>
        <ecNumber evidence="2">6.3.4.14</ecNumber>
    </recommendedName>
</protein>
<dbReference type="InterPro" id="IPR005482">
    <property type="entry name" value="Biotin_COase_C"/>
</dbReference>
<evidence type="ECO:0000256" key="1">
    <source>
        <dbReference type="ARBA" id="ARBA00003761"/>
    </source>
</evidence>
<organism evidence="10 11">
    <name type="scientific">Salinactinospora qingdaonensis</name>
    <dbReference type="NCBI Taxonomy" id="702744"/>
    <lineage>
        <taxon>Bacteria</taxon>
        <taxon>Bacillati</taxon>
        <taxon>Actinomycetota</taxon>
        <taxon>Actinomycetes</taxon>
        <taxon>Streptosporangiales</taxon>
        <taxon>Nocardiopsidaceae</taxon>
        <taxon>Salinactinospora</taxon>
    </lineage>
</organism>
<evidence type="ECO:0000313" key="10">
    <source>
        <dbReference type="EMBL" id="GAA3732468.1"/>
    </source>
</evidence>
<evidence type="ECO:0000313" key="11">
    <source>
        <dbReference type="Proteomes" id="UP001500908"/>
    </source>
</evidence>
<dbReference type="PROSITE" id="PS50979">
    <property type="entry name" value="BC"/>
    <property type="match status" value="1"/>
</dbReference>
<evidence type="ECO:0000256" key="3">
    <source>
        <dbReference type="ARBA" id="ARBA00022598"/>
    </source>
</evidence>
<comment type="function">
    <text evidence="1">This protein is a component of the acetyl coenzyme A carboxylase complex; first, biotin carboxylase catalyzes the carboxylation of the carrier protein and then the transcarboxylase transfers the carboxyl group to form malonyl-CoA.</text>
</comment>
<evidence type="ECO:0000256" key="6">
    <source>
        <dbReference type="ARBA" id="ARBA00048600"/>
    </source>
</evidence>
<sequence>MTRVLIANRGEIAVRVIAACRRLGLSPVLAVSAADRDSLGARLADRALCIGPAPATASYLRPELLVEAALAAEAAVLHPGYGFCSEQPALAEMCAEHGIAFAGPRPETLREFGDKGSARAAAVRAGVPVAAGGEFTDVDQAHEIARGAGFPVLVKAVHGGGGRGIHLARDEDELARVVPVAASEAQAGFGNPALYVEQFFPRARHVEVQVFGDGEGGVVVLGERDCSVQRRHQKLLEECPAPGLSPATRELLRGSAERLAADVGYRGAGTVEFLVDTEAGTDPATVVFLEVNARIQVEHPVTEEAYGVDLVAAQLRLALGEPHGLPEKPPEPQGHVLECRINAEDPWQDFRPSPGRIGVAEFPRGPGIRVDTHVTADHLFPPHYDSLLAKLIVRAHDRTAAIEAMRGALRATQVTGVATTAQLHEHLLAHPDFQAGSVTTRWLDATWPPQQHRGGEGDTA</sequence>
<feature type="domain" description="Biotin carboxylation" evidence="9">
    <location>
        <begin position="1"/>
        <end position="448"/>
    </location>
</feature>
<comment type="catalytic activity">
    <reaction evidence="6">
        <text>N(6)-biotinyl-L-lysyl-[protein] + hydrogencarbonate + ATP = N(6)-carboxybiotinyl-L-lysyl-[protein] + ADP + phosphate + H(+)</text>
        <dbReference type="Rhea" id="RHEA:13501"/>
        <dbReference type="Rhea" id="RHEA-COMP:10505"/>
        <dbReference type="Rhea" id="RHEA-COMP:10506"/>
        <dbReference type="ChEBI" id="CHEBI:15378"/>
        <dbReference type="ChEBI" id="CHEBI:17544"/>
        <dbReference type="ChEBI" id="CHEBI:30616"/>
        <dbReference type="ChEBI" id="CHEBI:43474"/>
        <dbReference type="ChEBI" id="CHEBI:83144"/>
        <dbReference type="ChEBI" id="CHEBI:83145"/>
        <dbReference type="ChEBI" id="CHEBI:456216"/>
        <dbReference type="EC" id="6.3.4.14"/>
    </reaction>
</comment>
<keyword evidence="4 7" id="KW-0547">Nucleotide-binding</keyword>
<evidence type="ECO:0000256" key="5">
    <source>
        <dbReference type="ARBA" id="ARBA00022840"/>
    </source>
</evidence>
<dbReference type="InterPro" id="IPR011761">
    <property type="entry name" value="ATP-grasp"/>
</dbReference>
<dbReference type="InterPro" id="IPR011764">
    <property type="entry name" value="Biotin_carboxylation_dom"/>
</dbReference>
<evidence type="ECO:0000256" key="4">
    <source>
        <dbReference type="ARBA" id="ARBA00022741"/>
    </source>
</evidence>
<comment type="caution">
    <text evidence="10">The sequence shown here is derived from an EMBL/GenBank/DDBJ whole genome shotgun (WGS) entry which is preliminary data.</text>
</comment>
<dbReference type="SUPFAM" id="SSF52440">
    <property type="entry name" value="PreATP-grasp domain"/>
    <property type="match status" value="1"/>
</dbReference>
<evidence type="ECO:0000259" key="8">
    <source>
        <dbReference type="PROSITE" id="PS50975"/>
    </source>
</evidence>
<dbReference type="EMBL" id="BAABDD010000004">
    <property type="protein sequence ID" value="GAA3732468.1"/>
    <property type="molecule type" value="Genomic_DNA"/>
</dbReference>
<dbReference type="InterPro" id="IPR051602">
    <property type="entry name" value="ACC_Biotin_Carboxylase"/>
</dbReference>
<dbReference type="SUPFAM" id="SSF51246">
    <property type="entry name" value="Rudiment single hybrid motif"/>
    <property type="match status" value="1"/>
</dbReference>